<reference evidence="2" key="1">
    <citation type="submission" date="2017-04" db="EMBL/GenBank/DDBJ databases">
        <authorList>
            <person name="Varghese N."/>
            <person name="Submissions S."/>
        </authorList>
    </citation>
    <scope>NUCLEOTIDE SEQUENCE [LARGE SCALE GENOMIC DNA]</scope>
    <source>
        <strain evidence="2">DSM 9293</strain>
    </source>
</reference>
<dbReference type="AlphaFoldDB" id="A0A1W1WLN0"/>
<dbReference type="RefSeq" id="WP_020373045.1">
    <property type="nucleotide sequence ID" value="NZ_FWWY01000001.1"/>
</dbReference>
<dbReference type="Proteomes" id="UP000192660">
    <property type="component" value="Unassembled WGS sequence"/>
</dbReference>
<protein>
    <submittedName>
        <fullName evidence="1">Uncharacterized protein</fullName>
    </submittedName>
</protein>
<dbReference type="OrthoDB" id="2083542at2"/>
<accession>A0A1W1WLN0</accession>
<name>A0A1W1WLN0_SULTA</name>
<organism evidence="1 2">
    <name type="scientific">Sulfobacillus thermosulfidooxidans (strain DSM 9293 / VKM B-1269 / AT-1)</name>
    <dbReference type="NCBI Taxonomy" id="929705"/>
    <lineage>
        <taxon>Bacteria</taxon>
        <taxon>Bacillati</taxon>
        <taxon>Bacillota</taxon>
        <taxon>Clostridia</taxon>
        <taxon>Eubacteriales</taxon>
        <taxon>Clostridiales Family XVII. Incertae Sedis</taxon>
        <taxon>Sulfobacillus</taxon>
    </lineage>
</organism>
<evidence type="ECO:0000313" key="1">
    <source>
        <dbReference type="EMBL" id="SMC06633.1"/>
    </source>
</evidence>
<proteinExistence type="predicted"/>
<sequence length="157" mass="17731">MKIVRLGYWSAFTLGLLTGLSLMQGVTAQERMQTASALEKWHMEANYWKKEANQLKNELGTINRKSETQLYIQDIAVNILKSPVPKDDVIEAMAPYTQALLGLSLQYLKLPVIYHLFNNRIIVIGTRLYQIRVHALLLGPHTELIISVSPDPSAQSL</sequence>
<keyword evidence="2" id="KW-1185">Reference proteome</keyword>
<dbReference type="EMBL" id="FWWY01000001">
    <property type="protein sequence ID" value="SMC06633.1"/>
    <property type="molecule type" value="Genomic_DNA"/>
</dbReference>
<gene>
    <name evidence="1" type="ORF">SAMN00768000_2923</name>
</gene>
<evidence type="ECO:0000313" key="2">
    <source>
        <dbReference type="Proteomes" id="UP000192660"/>
    </source>
</evidence>